<evidence type="ECO:0000313" key="2">
    <source>
        <dbReference type="Proteomes" id="UP000789759"/>
    </source>
</evidence>
<protein>
    <submittedName>
        <fullName evidence="1">16014_t:CDS:1</fullName>
    </submittedName>
</protein>
<dbReference type="Proteomes" id="UP000789759">
    <property type="component" value="Unassembled WGS sequence"/>
</dbReference>
<dbReference type="AlphaFoldDB" id="A0A9N9KHQ0"/>
<dbReference type="EMBL" id="CAJVQA010062187">
    <property type="protein sequence ID" value="CAG8829420.1"/>
    <property type="molecule type" value="Genomic_DNA"/>
</dbReference>
<sequence>SVSKHNHISELYKVEIAKVTNQIKKQAKETNNKPIKIVQDNVVNTLEEFYSYYL</sequence>
<organism evidence="1 2">
    <name type="scientific">Cetraspora pellucida</name>
    <dbReference type="NCBI Taxonomy" id="1433469"/>
    <lineage>
        <taxon>Eukaryota</taxon>
        <taxon>Fungi</taxon>
        <taxon>Fungi incertae sedis</taxon>
        <taxon>Mucoromycota</taxon>
        <taxon>Glomeromycotina</taxon>
        <taxon>Glomeromycetes</taxon>
        <taxon>Diversisporales</taxon>
        <taxon>Gigasporaceae</taxon>
        <taxon>Cetraspora</taxon>
    </lineage>
</organism>
<evidence type="ECO:0000313" key="1">
    <source>
        <dbReference type="EMBL" id="CAG8829420.1"/>
    </source>
</evidence>
<dbReference type="OrthoDB" id="2386348at2759"/>
<gene>
    <name evidence="1" type="ORF">CPELLU_LOCUS20491</name>
</gene>
<comment type="caution">
    <text evidence="1">The sequence shown here is derived from an EMBL/GenBank/DDBJ whole genome shotgun (WGS) entry which is preliminary data.</text>
</comment>
<reference evidence="1" key="1">
    <citation type="submission" date="2021-06" db="EMBL/GenBank/DDBJ databases">
        <authorList>
            <person name="Kallberg Y."/>
            <person name="Tangrot J."/>
            <person name="Rosling A."/>
        </authorList>
    </citation>
    <scope>NUCLEOTIDE SEQUENCE</scope>
    <source>
        <strain evidence="1">FL966</strain>
    </source>
</reference>
<keyword evidence="2" id="KW-1185">Reference proteome</keyword>
<proteinExistence type="predicted"/>
<name>A0A9N9KHQ0_9GLOM</name>
<feature type="non-terminal residue" evidence="1">
    <location>
        <position position="1"/>
    </location>
</feature>
<accession>A0A9N9KHQ0</accession>